<dbReference type="Pfam" id="PF07986">
    <property type="entry name" value="TBCC"/>
    <property type="match status" value="1"/>
</dbReference>
<protein>
    <submittedName>
        <fullName evidence="8">Predicted protein</fullName>
    </submittedName>
</protein>
<evidence type="ECO:0000313" key="9">
    <source>
        <dbReference type="Proteomes" id="UP000001194"/>
    </source>
</evidence>
<dbReference type="InParanoid" id="B0DMJ3"/>
<dbReference type="RefSeq" id="XP_001885087.1">
    <property type="nucleotide sequence ID" value="XM_001885052.1"/>
</dbReference>
<gene>
    <name evidence="8" type="ORF">LACBIDRAFT_304873</name>
</gene>
<evidence type="ECO:0000259" key="7">
    <source>
        <dbReference type="PROSITE" id="PS51329"/>
    </source>
</evidence>
<dbReference type="OrthoDB" id="194775at2759"/>
<dbReference type="FunCoup" id="B0DMJ3">
    <property type="interactions" value="270"/>
</dbReference>
<proteinExistence type="inferred from homology"/>
<comment type="subcellular location">
    <subcellularLocation>
        <location evidence="1">Cytoplasm</location>
    </subcellularLocation>
</comment>
<dbReference type="Pfam" id="PF16752">
    <property type="entry name" value="TBCC_N"/>
    <property type="match status" value="1"/>
</dbReference>
<feature type="compositionally biased region" description="Low complexity" evidence="6">
    <location>
        <begin position="104"/>
        <end position="120"/>
    </location>
</feature>
<dbReference type="Gene3D" id="2.160.20.70">
    <property type="match status" value="1"/>
</dbReference>
<reference evidence="8 9" key="1">
    <citation type="journal article" date="2008" name="Nature">
        <title>The genome of Laccaria bicolor provides insights into mycorrhizal symbiosis.</title>
        <authorList>
            <person name="Martin F."/>
            <person name="Aerts A."/>
            <person name="Ahren D."/>
            <person name="Brun A."/>
            <person name="Danchin E.G.J."/>
            <person name="Duchaussoy F."/>
            <person name="Gibon J."/>
            <person name="Kohler A."/>
            <person name="Lindquist E."/>
            <person name="Pereda V."/>
            <person name="Salamov A."/>
            <person name="Shapiro H.J."/>
            <person name="Wuyts J."/>
            <person name="Blaudez D."/>
            <person name="Buee M."/>
            <person name="Brokstein P."/>
            <person name="Canbaeck B."/>
            <person name="Cohen D."/>
            <person name="Courty P.E."/>
            <person name="Coutinho P.M."/>
            <person name="Delaruelle C."/>
            <person name="Detter J.C."/>
            <person name="Deveau A."/>
            <person name="DiFazio S."/>
            <person name="Duplessis S."/>
            <person name="Fraissinet-Tachet L."/>
            <person name="Lucic E."/>
            <person name="Frey-Klett P."/>
            <person name="Fourrey C."/>
            <person name="Feussner I."/>
            <person name="Gay G."/>
            <person name="Grimwood J."/>
            <person name="Hoegger P.J."/>
            <person name="Jain P."/>
            <person name="Kilaru S."/>
            <person name="Labbe J."/>
            <person name="Lin Y.C."/>
            <person name="Legue V."/>
            <person name="Le Tacon F."/>
            <person name="Marmeisse R."/>
            <person name="Melayah D."/>
            <person name="Montanini B."/>
            <person name="Muratet M."/>
            <person name="Nehls U."/>
            <person name="Niculita-Hirzel H."/>
            <person name="Oudot-Le Secq M.P."/>
            <person name="Peter M."/>
            <person name="Quesneville H."/>
            <person name="Rajashekar B."/>
            <person name="Reich M."/>
            <person name="Rouhier N."/>
            <person name="Schmutz J."/>
            <person name="Yin T."/>
            <person name="Chalot M."/>
            <person name="Henrissat B."/>
            <person name="Kuees U."/>
            <person name="Lucas S."/>
            <person name="Van de Peer Y."/>
            <person name="Podila G.K."/>
            <person name="Polle A."/>
            <person name="Pukkila P.J."/>
            <person name="Richardson P.M."/>
            <person name="Rouze P."/>
            <person name="Sanders I.R."/>
            <person name="Stajich J.E."/>
            <person name="Tunlid A."/>
            <person name="Tuskan G."/>
            <person name="Grigoriev I.V."/>
        </authorList>
    </citation>
    <scope>NUCLEOTIDE SEQUENCE [LARGE SCALE GENOMIC DNA]</scope>
    <source>
        <strain evidence="9">S238N-H82 / ATCC MYA-4686</strain>
    </source>
</reference>
<evidence type="ECO:0000256" key="3">
    <source>
        <dbReference type="ARBA" id="ARBA00022490"/>
    </source>
</evidence>
<evidence type="ECO:0000256" key="1">
    <source>
        <dbReference type="ARBA" id="ARBA00004496"/>
    </source>
</evidence>
<dbReference type="EMBL" id="DS547119">
    <property type="protein sequence ID" value="EDR04196.1"/>
    <property type="molecule type" value="Genomic_DNA"/>
</dbReference>
<evidence type="ECO:0000256" key="4">
    <source>
        <dbReference type="ARBA" id="ARBA00022990"/>
    </source>
</evidence>
<dbReference type="AlphaFoldDB" id="B0DMJ3"/>
<feature type="domain" description="C-CAP/cofactor C-like" evidence="7">
    <location>
        <begin position="131"/>
        <end position="283"/>
    </location>
</feature>
<dbReference type="PANTHER" id="PTHR15139:SF0">
    <property type="entry name" value="TUBULIN-SPECIFIC CHAPERONE C"/>
    <property type="match status" value="1"/>
</dbReference>
<sequence>MSTSDDTTWSFSRTFTSQFQASRYALESRIAAASSKLSPSPEPIQELSISLANLTKTLAGATGSLPSYDQKQYELQLKELERSIEALRVSNVPKSKFAFKRRPAASTNAESPTSESSSTAIPPPLQTKNAPPSLPAASTHLSLSSHSHRYLTREDLPSHPAQSDLSISDLDHCIVNLLPSASSSGSGTDTPLIISALHARNLSDCVLLLPDVDGSALIHDLERCVVVLGCHQFRMHASSKVDVYLSITSNPIIEHCKEIRFSSYPAALAPSSVLEKDPASFSVQDFSHIRATPSPNYVMKDGTDTDVCEWPLATVSGEELERAIVRIVPHPSDQR</sequence>
<dbReference type="GO" id="GO:0007021">
    <property type="term" value="P:tubulin complex assembly"/>
    <property type="evidence" value="ECO:0007669"/>
    <property type="project" value="TreeGrafter"/>
</dbReference>
<dbReference type="InterPro" id="IPR031925">
    <property type="entry name" value="TBCC_N"/>
</dbReference>
<dbReference type="Proteomes" id="UP000001194">
    <property type="component" value="Unassembled WGS sequence"/>
</dbReference>
<dbReference type="STRING" id="486041.B0DMJ3"/>
<dbReference type="KEGG" id="lbc:LACBIDRAFT_304873"/>
<dbReference type="PANTHER" id="PTHR15139">
    <property type="entry name" value="TUBULIN FOLDING COFACTOR C"/>
    <property type="match status" value="1"/>
</dbReference>
<evidence type="ECO:0000256" key="6">
    <source>
        <dbReference type="SAM" id="MobiDB-lite"/>
    </source>
</evidence>
<evidence type="ECO:0000256" key="2">
    <source>
        <dbReference type="ARBA" id="ARBA00008848"/>
    </source>
</evidence>
<dbReference type="GO" id="GO:0007023">
    <property type="term" value="P:post-chaperonin tubulin folding pathway"/>
    <property type="evidence" value="ECO:0007669"/>
    <property type="project" value="InterPro"/>
</dbReference>
<dbReference type="InterPro" id="IPR027684">
    <property type="entry name" value="TBCC"/>
</dbReference>
<comment type="similarity">
    <text evidence="2">Belongs to the TBCC family.</text>
</comment>
<name>B0DMJ3_LACBS</name>
<dbReference type="Gene3D" id="1.20.58.1250">
    <property type="entry name" value="Tubulin Binding Cofactor C, N-terminal domain"/>
    <property type="match status" value="1"/>
</dbReference>
<dbReference type="InterPro" id="IPR038397">
    <property type="entry name" value="TBCC_N_sf"/>
</dbReference>
<dbReference type="GO" id="GO:0015631">
    <property type="term" value="F:tubulin binding"/>
    <property type="evidence" value="ECO:0007669"/>
    <property type="project" value="InterPro"/>
</dbReference>
<feature type="region of interest" description="Disordered" evidence="6">
    <location>
        <begin position="99"/>
        <end position="139"/>
    </location>
</feature>
<evidence type="ECO:0000256" key="5">
    <source>
        <dbReference type="ARBA" id="ARBA00026055"/>
    </source>
</evidence>
<keyword evidence="9" id="KW-1185">Reference proteome</keyword>
<dbReference type="HOGENOM" id="CLU_032612_0_0_1"/>
<dbReference type="GO" id="GO:0005737">
    <property type="term" value="C:cytoplasm"/>
    <property type="evidence" value="ECO:0007669"/>
    <property type="project" value="UniProtKB-SubCell"/>
</dbReference>
<dbReference type="PROSITE" id="PS51329">
    <property type="entry name" value="C_CAP_COFACTOR_C"/>
    <property type="match status" value="1"/>
</dbReference>
<keyword evidence="3" id="KW-0963">Cytoplasm</keyword>
<organism evidence="9">
    <name type="scientific">Laccaria bicolor (strain S238N-H82 / ATCC MYA-4686)</name>
    <name type="common">Bicoloured deceiver</name>
    <name type="synonym">Laccaria laccata var. bicolor</name>
    <dbReference type="NCBI Taxonomy" id="486041"/>
    <lineage>
        <taxon>Eukaryota</taxon>
        <taxon>Fungi</taxon>
        <taxon>Dikarya</taxon>
        <taxon>Basidiomycota</taxon>
        <taxon>Agaricomycotina</taxon>
        <taxon>Agaricomycetes</taxon>
        <taxon>Agaricomycetidae</taxon>
        <taxon>Agaricales</taxon>
        <taxon>Agaricineae</taxon>
        <taxon>Hydnangiaceae</taxon>
        <taxon>Laccaria</taxon>
    </lineage>
</organism>
<dbReference type="InterPro" id="IPR017901">
    <property type="entry name" value="C-CAP_CF_C-like"/>
</dbReference>
<accession>B0DMJ3</accession>
<dbReference type="InterPro" id="IPR016098">
    <property type="entry name" value="CAP/MinC_C"/>
</dbReference>
<comment type="subunit">
    <text evidence="5">Supercomplex made of cofactors A to E. Cofactors A and D function by capturing and stabilizing tubulin in a quasi-native conformation. Cofactor E binds to the cofactor D-tubulin complex; interaction with cofactor C then causes the release of tubulin polypeptides that are committed to the native state.</text>
</comment>
<evidence type="ECO:0000313" key="8">
    <source>
        <dbReference type="EMBL" id="EDR04196.1"/>
    </source>
</evidence>
<dbReference type="InterPro" id="IPR012945">
    <property type="entry name" value="Tubulin-bd_cofactor_C_dom"/>
</dbReference>
<dbReference type="GeneID" id="6080815"/>
<keyword evidence="4" id="KW-0007">Acetylation</keyword>